<dbReference type="RefSeq" id="WP_334581400.1">
    <property type="nucleotide sequence ID" value="NZ_JBEZVE010000001.1"/>
</dbReference>
<evidence type="ECO:0000256" key="1">
    <source>
        <dbReference type="ARBA" id="ARBA00022679"/>
    </source>
</evidence>
<dbReference type="EMBL" id="JBEZVE010000001">
    <property type="protein sequence ID" value="MEU3779156.1"/>
    <property type="molecule type" value="Genomic_DNA"/>
</dbReference>
<dbReference type="SUPFAM" id="SSF69593">
    <property type="entry name" value="Glycerol-3-phosphate (1)-acyltransferase"/>
    <property type="match status" value="1"/>
</dbReference>
<proteinExistence type="predicted"/>
<feature type="region of interest" description="Disordered" evidence="3">
    <location>
        <begin position="229"/>
        <end position="282"/>
    </location>
</feature>
<keyword evidence="2 5" id="KW-0012">Acyltransferase</keyword>
<evidence type="ECO:0000256" key="2">
    <source>
        <dbReference type="ARBA" id="ARBA00023315"/>
    </source>
</evidence>
<dbReference type="PANTHER" id="PTHR10434:SF11">
    <property type="entry name" value="1-ACYL-SN-GLYCEROL-3-PHOSPHATE ACYLTRANSFERASE"/>
    <property type="match status" value="1"/>
</dbReference>
<reference evidence="5 6" key="1">
    <citation type="submission" date="2024-06" db="EMBL/GenBank/DDBJ databases">
        <title>The Natural Products Discovery Center: Release of the First 8490 Sequenced Strains for Exploring Actinobacteria Biosynthetic Diversity.</title>
        <authorList>
            <person name="Kalkreuter E."/>
            <person name="Kautsar S.A."/>
            <person name="Yang D."/>
            <person name="Bader C.D."/>
            <person name="Teijaro C.N."/>
            <person name="Fluegel L."/>
            <person name="Davis C.M."/>
            <person name="Simpson J.R."/>
            <person name="Lauterbach L."/>
            <person name="Steele A.D."/>
            <person name="Gui C."/>
            <person name="Meng S."/>
            <person name="Li G."/>
            <person name="Viehrig K."/>
            <person name="Ye F."/>
            <person name="Su P."/>
            <person name="Kiefer A.F."/>
            <person name="Nichols A."/>
            <person name="Cepeda A.J."/>
            <person name="Yan W."/>
            <person name="Fan B."/>
            <person name="Jiang Y."/>
            <person name="Adhikari A."/>
            <person name="Zheng C.-J."/>
            <person name="Schuster L."/>
            <person name="Cowan T.M."/>
            <person name="Smanski M.J."/>
            <person name="Chevrette M.G."/>
            <person name="De Carvalho L.P.S."/>
            <person name="Shen B."/>
        </authorList>
    </citation>
    <scope>NUCLEOTIDE SEQUENCE [LARGE SCALE GENOMIC DNA]</scope>
    <source>
        <strain evidence="5 6">NPDC033843</strain>
    </source>
</reference>
<comment type="caution">
    <text evidence="5">The sequence shown here is derived from an EMBL/GenBank/DDBJ whole genome shotgun (WGS) entry which is preliminary data.</text>
</comment>
<dbReference type="CDD" id="cd07989">
    <property type="entry name" value="LPLAT_AGPAT-like"/>
    <property type="match status" value="1"/>
</dbReference>
<feature type="domain" description="Phospholipid/glycerol acyltransferase" evidence="4">
    <location>
        <begin position="29"/>
        <end position="150"/>
    </location>
</feature>
<evidence type="ECO:0000259" key="4">
    <source>
        <dbReference type="SMART" id="SM00563"/>
    </source>
</evidence>
<feature type="compositionally biased region" description="Basic and acidic residues" evidence="3">
    <location>
        <begin position="272"/>
        <end position="282"/>
    </location>
</feature>
<evidence type="ECO:0000313" key="6">
    <source>
        <dbReference type="Proteomes" id="UP001550739"/>
    </source>
</evidence>
<dbReference type="SMART" id="SM00563">
    <property type="entry name" value="PlsC"/>
    <property type="match status" value="1"/>
</dbReference>
<dbReference type="Pfam" id="PF01553">
    <property type="entry name" value="Acyltransferase"/>
    <property type="match status" value="1"/>
</dbReference>
<feature type="compositionally biased region" description="Basic and acidic residues" evidence="3">
    <location>
        <begin position="241"/>
        <end position="254"/>
    </location>
</feature>
<evidence type="ECO:0000256" key="3">
    <source>
        <dbReference type="SAM" id="MobiDB-lite"/>
    </source>
</evidence>
<name>A0ABV2Z9D4_9ACTN</name>
<evidence type="ECO:0000313" key="5">
    <source>
        <dbReference type="EMBL" id="MEU3779156.1"/>
    </source>
</evidence>
<sequence length="282" mass="30673">MKVAIGGPLKVTFRPWVEGLENIPAEGPAILASNHLSFSDSFFLPAVLDRKVTFIAKAEYFTTPGVKGRLTAAFFKGVGQLPVDRSGARGAGEAAVKSGIEVLERGELFGIYPEGTRSPDGRLYRGKPGGLARVALATGAPVIPVAMIDTEKIQPPGKVLPKVMRPGIRIGRPLDFSRYQGMDHDRFVLRALTDEVMYEIMKLSGQEYVDMYATAAKRRIADAAKADKEAEKAAKAALAQAEKEQAAKEQADLERAEEEQAEDETADEEQAGEVRAEKEQER</sequence>
<accession>A0ABV2Z9D4</accession>
<keyword evidence="1" id="KW-0808">Transferase</keyword>
<dbReference type="GO" id="GO:0016746">
    <property type="term" value="F:acyltransferase activity"/>
    <property type="evidence" value="ECO:0007669"/>
    <property type="project" value="UniProtKB-KW"/>
</dbReference>
<feature type="compositionally biased region" description="Acidic residues" evidence="3">
    <location>
        <begin position="255"/>
        <end position="271"/>
    </location>
</feature>
<keyword evidence="6" id="KW-1185">Reference proteome</keyword>
<dbReference type="InterPro" id="IPR002123">
    <property type="entry name" value="Plipid/glycerol_acylTrfase"/>
</dbReference>
<gene>
    <name evidence="5" type="ORF">AB0E89_00960</name>
</gene>
<dbReference type="PANTHER" id="PTHR10434">
    <property type="entry name" value="1-ACYL-SN-GLYCEROL-3-PHOSPHATE ACYLTRANSFERASE"/>
    <property type="match status" value="1"/>
</dbReference>
<protein>
    <submittedName>
        <fullName evidence="5">Lysophospholipid acyltransferase family protein</fullName>
    </submittedName>
</protein>
<organism evidence="5 6">
    <name type="scientific">Streptomyces sp. 900129855</name>
    <dbReference type="NCBI Taxonomy" id="3155129"/>
    <lineage>
        <taxon>Bacteria</taxon>
        <taxon>Bacillati</taxon>
        <taxon>Actinomycetota</taxon>
        <taxon>Actinomycetes</taxon>
        <taxon>Kitasatosporales</taxon>
        <taxon>Streptomycetaceae</taxon>
        <taxon>Streptomyces</taxon>
    </lineage>
</organism>
<dbReference type="Proteomes" id="UP001550739">
    <property type="component" value="Unassembled WGS sequence"/>
</dbReference>